<protein>
    <submittedName>
        <fullName evidence="8">Fungal transcriptional regulatory protein, N-terminal</fullName>
    </submittedName>
</protein>
<evidence type="ECO:0000256" key="3">
    <source>
        <dbReference type="ARBA" id="ARBA00023125"/>
    </source>
</evidence>
<sequence>MPRGGPACITCREKCRKCDRTKPVCQRCITKGLECKGYPDKFRFAGLATRGKWKNRAVPAVSRDNAATTQPAIGPDHPDSNHEEFDQQQRGGLASRADQNIEPLPSLDHFWPQPEGRVAELDDLLMLERTELLLTHYDQVICPHQIALPAAGADNPYQVYVLPLAYEQIGLLYAVLGLTACHMGINKEDEYLRETLAVEYRVRAIRWLGKTLRNGISGELDENESDGIFVTIQILLLQDIFESGISTHGVHITGALSICNQLRLLDIIRSLADPRRLCFSPELREAVATLSDLKFERVNGCPRDMFLIMGNVIEHAKAHATGKIETPEYERLLNAYRYELYSWRLKTDRYPNDDPRWPAVAEAFRHACILHTSRLLDETQPAEAPMIQNSVTAILDSLAEIPAECRLIELVVMPLFMAGADALSPYARHYVLLRFDHIRAHGGVGNHVSISLLKSVWEGRGRQAKHDSSNIPWGWFARDSGSEQQHDYLII</sequence>
<dbReference type="GO" id="GO:0000981">
    <property type="term" value="F:DNA-binding transcription factor activity, RNA polymerase II-specific"/>
    <property type="evidence" value="ECO:0007669"/>
    <property type="project" value="InterPro"/>
</dbReference>
<evidence type="ECO:0000256" key="1">
    <source>
        <dbReference type="ARBA" id="ARBA00004123"/>
    </source>
</evidence>
<dbReference type="SUPFAM" id="SSF57701">
    <property type="entry name" value="Zn2/Cys6 DNA-binding domain"/>
    <property type="match status" value="1"/>
</dbReference>
<dbReference type="GO" id="GO:0005634">
    <property type="term" value="C:nucleus"/>
    <property type="evidence" value="ECO:0007669"/>
    <property type="project" value="UniProtKB-SubCell"/>
</dbReference>
<dbReference type="InterPro" id="IPR036864">
    <property type="entry name" value="Zn2-C6_fun-type_DNA-bd_sf"/>
</dbReference>
<dbReference type="Pfam" id="PF11951">
    <property type="entry name" value="Fungal_trans_2"/>
    <property type="match status" value="1"/>
</dbReference>
<feature type="compositionally biased region" description="Basic and acidic residues" evidence="6">
    <location>
        <begin position="76"/>
        <end position="87"/>
    </location>
</feature>
<organism evidence="8 9">
    <name type="scientific">Penicillium camemberti (strain FM 013)</name>
    <dbReference type="NCBI Taxonomy" id="1429867"/>
    <lineage>
        <taxon>Eukaryota</taxon>
        <taxon>Fungi</taxon>
        <taxon>Dikarya</taxon>
        <taxon>Ascomycota</taxon>
        <taxon>Pezizomycotina</taxon>
        <taxon>Eurotiomycetes</taxon>
        <taxon>Eurotiomycetidae</taxon>
        <taxon>Eurotiales</taxon>
        <taxon>Aspergillaceae</taxon>
        <taxon>Penicillium</taxon>
    </lineage>
</organism>
<evidence type="ECO:0000313" key="9">
    <source>
        <dbReference type="Proteomes" id="UP000053732"/>
    </source>
</evidence>
<dbReference type="STRING" id="1429867.A0A0G4PN20"/>
<reference evidence="8 9" key="1">
    <citation type="journal article" date="2014" name="Nat. Commun.">
        <title>Multiple recent horizontal transfers of a large genomic region in cheese making fungi.</title>
        <authorList>
            <person name="Cheeseman K."/>
            <person name="Ropars J."/>
            <person name="Renault P."/>
            <person name="Dupont J."/>
            <person name="Gouzy J."/>
            <person name="Branca A."/>
            <person name="Abraham A.L."/>
            <person name="Ceppi M."/>
            <person name="Conseiller E."/>
            <person name="Debuchy R."/>
            <person name="Malagnac F."/>
            <person name="Goarin A."/>
            <person name="Silar P."/>
            <person name="Lacoste S."/>
            <person name="Sallet E."/>
            <person name="Bensimon A."/>
            <person name="Giraud T."/>
            <person name="Brygoo Y."/>
        </authorList>
    </citation>
    <scope>NUCLEOTIDE SEQUENCE [LARGE SCALE GENOMIC DNA]</scope>
    <source>
        <strain evidence="9">FM 013</strain>
    </source>
</reference>
<keyword evidence="3" id="KW-0238">DNA-binding</keyword>
<dbReference type="GO" id="GO:0008270">
    <property type="term" value="F:zinc ion binding"/>
    <property type="evidence" value="ECO:0007669"/>
    <property type="project" value="InterPro"/>
</dbReference>
<evidence type="ECO:0000256" key="4">
    <source>
        <dbReference type="ARBA" id="ARBA00023163"/>
    </source>
</evidence>
<dbReference type="InterPro" id="IPR021858">
    <property type="entry name" value="Fun_TF"/>
</dbReference>
<evidence type="ECO:0000256" key="2">
    <source>
        <dbReference type="ARBA" id="ARBA00023015"/>
    </source>
</evidence>
<accession>A0A0G4PN20</accession>
<dbReference type="GO" id="GO:0045944">
    <property type="term" value="P:positive regulation of transcription by RNA polymerase II"/>
    <property type="evidence" value="ECO:0007669"/>
    <property type="project" value="TreeGrafter"/>
</dbReference>
<dbReference type="Pfam" id="PF00172">
    <property type="entry name" value="Zn_clus"/>
    <property type="match status" value="1"/>
</dbReference>
<dbReference type="PANTHER" id="PTHR37534:SF49">
    <property type="entry name" value="LYSINE BIOSYNTHESIS REGULATORY PROTEIN LYS14"/>
    <property type="match status" value="1"/>
</dbReference>
<evidence type="ECO:0000313" key="8">
    <source>
        <dbReference type="EMBL" id="CRL27764.1"/>
    </source>
</evidence>
<dbReference type="Gene3D" id="4.10.240.10">
    <property type="entry name" value="Zn(2)-C6 fungal-type DNA-binding domain"/>
    <property type="match status" value="1"/>
</dbReference>
<name>A0A0G4PN20_PENC3</name>
<evidence type="ECO:0000256" key="5">
    <source>
        <dbReference type="ARBA" id="ARBA00023242"/>
    </source>
</evidence>
<dbReference type="AlphaFoldDB" id="A0A0G4PN20"/>
<dbReference type="CDD" id="cd00067">
    <property type="entry name" value="GAL4"/>
    <property type="match status" value="1"/>
</dbReference>
<dbReference type="PROSITE" id="PS50048">
    <property type="entry name" value="ZN2_CY6_FUNGAL_2"/>
    <property type="match status" value="1"/>
</dbReference>
<dbReference type="PANTHER" id="PTHR37534">
    <property type="entry name" value="TRANSCRIPTIONAL ACTIVATOR PROTEIN UGA3"/>
    <property type="match status" value="1"/>
</dbReference>
<feature type="region of interest" description="Disordered" evidence="6">
    <location>
        <begin position="61"/>
        <end position="93"/>
    </location>
</feature>
<evidence type="ECO:0000256" key="6">
    <source>
        <dbReference type="SAM" id="MobiDB-lite"/>
    </source>
</evidence>
<evidence type="ECO:0000259" key="7">
    <source>
        <dbReference type="PROSITE" id="PS50048"/>
    </source>
</evidence>
<keyword evidence="4" id="KW-0804">Transcription</keyword>
<keyword evidence="5" id="KW-0539">Nucleus</keyword>
<keyword evidence="2" id="KW-0805">Transcription regulation</keyword>
<keyword evidence="9" id="KW-1185">Reference proteome</keyword>
<comment type="subcellular location">
    <subcellularLocation>
        <location evidence="1">Nucleus</location>
    </subcellularLocation>
</comment>
<gene>
    <name evidence="8" type="ORF">PCAMFM013_S024g000019</name>
</gene>
<dbReference type="InterPro" id="IPR001138">
    <property type="entry name" value="Zn2Cys6_DnaBD"/>
</dbReference>
<dbReference type="SMART" id="SM00066">
    <property type="entry name" value="GAL4"/>
    <property type="match status" value="1"/>
</dbReference>
<dbReference type="GO" id="GO:0000976">
    <property type="term" value="F:transcription cis-regulatory region binding"/>
    <property type="evidence" value="ECO:0007669"/>
    <property type="project" value="TreeGrafter"/>
</dbReference>
<proteinExistence type="predicted"/>
<dbReference type="EMBL" id="HG793157">
    <property type="protein sequence ID" value="CRL27764.1"/>
    <property type="molecule type" value="Genomic_DNA"/>
</dbReference>
<feature type="domain" description="Zn(2)-C6 fungal-type" evidence="7">
    <location>
        <begin position="7"/>
        <end position="35"/>
    </location>
</feature>
<dbReference type="Proteomes" id="UP000053732">
    <property type="component" value="Unassembled WGS sequence"/>
</dbReference>